<gene>
    <name evidence="1" type="ORF">NTJ_15597</name>
</gene>
<evidence type="ECO:0000313" key="1">
    <source>
        <dbReference type="EMBL" id="BET02779.1"/>
    </source>
</evidence>
<accession>A0ABN7BEG9</accession>
<dbReference type="EMBL" id="AP028922">
    <property type="protein sequence ID" value="BET02779.1"/>
    <property type="molecule type" value="Genomic_DNA"/>
</dbReference>
<evidence type="ECO:0000313" key="2">
    <source>
        <dbReference type="Proteomes" id="UP001307889"/>
    </source>
</evidence>
<name>A0ABN7BEG9_9HEMI</name>
<reference evidence="1 2" key="1">
    <citation type="submission" date="2023-09" db="EMBL/GenBank/DDBJ databases">
        <title>Nesidiocoris tenuis whole genome shotgun sequence.</title>
        <authorList>
            <person name="Shibata T."/>
            <person name="Shimoda M."/>
            <person name="Kobayashi T."/>
            <person name="Uehara T."/>
        </authorList>
    </citation>
    <scope>NUCLEOTIDE SEQUENCE [LARGE SCALE GENOMIC DNA]</scope>
    <source>
        <strain evidence="1 2">Japan</strain>
    </source>
</reference>
<proteinExistence type="predicted"/>
<protein>
    <submittedName>
        <fullName evidence="1">Uncharacterized protein</fullName>
    </submittedName>
</protein>
<organism evidence="1 2">
    <name type="scientific">Nesidiocoris tenuis</name>
    <dbReference type="NCBI Taxonomy" id="355587"/>
    <lineage>
        <taxon>Eukaryota</taxon>
        <taxon>Metazoa</taxon>
        <taxon>Ecdysozoa</taxon>
        <taxon>Arthropoda</taxon>
        <taxon>Hexapoda</taxon>
        <taxon>Insecta</taxon>
        <taxon>Pterygota</taxon>
        <taxon>Neoptera</taxon>
        <taxon>Paraneoptera</taxon>
        <taxon>Hemiptera</taxon>
        <taxon>Heteroptera</taxon>
        <taxon>Panheteroptera</taxon>
        <taxon>Cimicomorpha</taxon>
        <taxon>Miridae</taxon>
        <taxon>Dicyphina</taxon>
        <taxon>Nesidiocoris</taxon>
    </lineage>
</organism>
<sequence>MSAETFHEYKKAKREVSFPRAAVSGRLISFCAGTAVKKHAKLFKKLKNPGGNYVMIDSARLEPSSDE</sequence>
<dbReference type="Proteomes" id="UP001307889">
    <property type="component" value="Chromosome 14"/>
</dbReference>
<keyword evidence="2" id="KW-1185">Reference proteome</keyword>